<gene>
    <name evidence="2" type="ORF">F8C67_03335</name>
</gene>
<protein>
    <recommendedName>
        <fullName evidence="4">Outer membrane protein beta-barrel domain-containing protein</fullName>
    </recommendedName>
</protein>
<evidence type="ECO:0008006" key="4">
    <source>
        <dbReference type="Google" id="ProtNLM"/>
    </source>
</evidence>
<dbReference type="AlphaFoldDB" id="A0A6N6RMI1"/>
<evidence type="ECO:0000313" key="2">
    <source>
        <dbReference type="EMBL" id="KAB2814794.1"/>
    </source>
</evidence>
<name>A0A6N6RMI1_9FLAO</name>
<dbReference type="RefSeq" id="WP_151666372.1">
    <property type="nucleotide sequence ID" value="NZ_WBVO01000001.1"/>
</dbReference>
<dbReference type="Proteomes" id="UP000468650">
    <property type="component" value="Unassembled WGS sequence"/>
</dbReference>
<evidence type="ECO:0000256" key="1">
    <source>
        <dbReference type="SAM" id="SignalP"/>
    </source>
</evidence>
<accession>A0A6N6RMI1</accession>
<feature type="chain" id="PRO_5027047338" description="Outer membrane protein beta-barrel domain-containing protein" evidence="1">
    <location>
        <begin position="23"/>
        <end position="178"/>
    </location>
</feature>
<dbReference type="EMBL" id="WBVO01000001">
    <property type="protein sequence ID" value="KAB2814794.1"/>
    <property type="molecule type" value="Genomic_DNA"/>
</dbReference>
<evidence type="ECO:0000313" key="3">
    <source>
        <dbReference type="Proteomes" id="UP000468650"/>
    </source>
</evidence>
<proteinExistence type="predicted"/>
<comment type="caution">
    <text evidence="2">The sequence shown here is derived from an EMBL/GenBank/DDBJ whole genome shotgun (WGS) entry which is preliminary data.</text>
</comment>
<feature type="signal peptide" evidence="1">
    <location>
        <begin position="1"/>
        <end position="22"/>
    </location>
</feature>
<organism evidence="2 3">
    <name type="scientific">Phaeocystidibacter luteus</name>
    <dbReference type="NCBI Taxonomy" id="911197"/>
    <lineage>
        <taxon>Bacteria</taxon>
        <taxon>Pseudomonadati</taxon>
        <taxon>Bacteroidota</taxon>
        <taxon>Flavobacteriia</taxon>
        <taxon>Flavobacteriales</taxon>
        <taxon>Phaeocystidibacteraceae</taxon>
        <taxon>Phaeocystidibacter</taxon>
    </lineage>
</organism>
<keyword evidence="1" id="KW-0732">Signal</keyword>
<dbReference type="OrthoDB" id="1467604at2"/>
<reference evidence="2 3" key="1">
    <citation type="submission" date="2019-09" db="EMBL/GenBank/DDBJ databases">
        <title>Genomes of family Cryomorphaceae.</title>
        <authorList>
            <person name="Bowman J.P."/>
        </authorList>
    </citation>
    <scope>NUCLEOTIDE SEQUENCE [LARGE SCALE GENOMIC DNA]</scope>
    <source>
        <strain evidence="2 3">LMG 25704</strain>
    </source>
</reference>
<sequence length="178" mass="19667">MKKLTILLILMLGIQVTSNAQMQEKPRNGWGFGFQLTEWGNDFGFGFTLNSPEYFSFLSVDLTYQQQFRSNFVDVSNPWEPYGILQLGVRSKGGQITDWFHLYGFGRLSYLAWGPEDWETGAISGSGGFGFEFNTHVSGQSPVSYFIELGGIGGMEVAADEPSIAGGFNSTVGLRVVF</sequence>
<keyword evidence="3" id="KW-1185">Reference proteome</keyword>